<comment type="caution">
    <text evidence="3">The sequence shown here is derived from an EMBL/GenBank/DDBJ whole genome shotgun (WGS) entry which is preliminary data.</text>
</comment>
<dbReference type="EMBL" id="BDSP01000259">
    <property type="protein sequence ID" value="GAX27885.1"/>
    <property type="molecule type" value="Genomic_DNA"/>
</dbReference>
<evidence type="ECO:0000313" key="3">
    <source>
        <dbReference type="EMBL" id="GAX27885.1"/>
    </source>
</evidence>
<evidence type="ECO:0000256" key="1">
    <source>
        <dbReference type="SAM" id="MobiDB-lite"/>
    </source>
</evidence>
<dbReference type="GO" id="GO:0005524">
    <property type="term" value="F:ATP binding"/>
    <property type="evidence" value="ECO:0007669"/>
    <property type="project" value="InterPro"/>
</dbReference>
<feature type="compositionally biased region" description="Polar residues" evidence="1">
    <location>
        <begin position="109"/>
        <end position="150"/>
    </location>
</feature>
<evidence type="ECO:0000259" key="2">
    <source>
        <dbReference type="Pfam" id="PF00270"/>
    </source>
</evidence>
<reference evidence="3 4" key="1">
    <citation type="journal article" date="2015" name="Plant Cell">
        <title>Oil accumulation by the oleaginous diatom Fistulifera solaris as revealed by the genome and transcriptome.</title>
        <authorList>
            <person name="Tanaka T."/>
            <person name="Maeda Y."/>
            <person name="Veluchamy A."/>
            <person name="Tanaka M."/>
            <person name="Abida H."/>
            <person name="Marechal E."/>
            <person name="Bowler C."/>
            <person name="Muto M."/>
            <person name="Sunaga Y."/>
            <person name="Tanaka M."/>
            <person name="Yoshino T."/>
            <person name="Taniguchi T."/>
            <person name="Fukuda Y."/>
            <person name="Nemoto M."/>
            <person name="Matsumoto M."/>
            <person name="Wong P.S."/>
            <person name="Aburatani S."/>
            <person name="Fujibuchi W."/>
        </authorList>
    </citation>
    <scope>NUCLEOTIDE SEQUENCE [LARGE SCALE GENOMIC DNA]</scope>
    <source>
        <strain evidence="3 4">JPCC DA0580</strain>
    </source>
</reference>
<feature type="compositionally biased region" description="Basic and acidic residues" evidence="1">
    <location>
        <begin position="37"/>
        <end position="47"/>
    </location>
</feature>
<dbReference type="Pfam" id="PF00270">
    <property type="entry name" value="DEAD"/>
    <property type="match status" value="1"/>
</dbReference>
<dbReference type="InterPro" id="IPR027417">
    <property type="entry name" value="P-loop_NTPase"/>
</dbReference>
<dbReference type="Proteomes" id="UP000198406">
    <property type="component" value="Unassembled WGS sequence"/>
</dbReference>
<gene>
    <name evidence="3" type="ORF">FisN_13Hu001</name>
</gene>
<sequence length="1457" mass="163998">MDYDKNSDNEPLDPSLLEGLEDLGDKGGSDVGLSDPLMKEGGSKGDDDYSSWSEGGNTESMHRHHKRQRSEDLQIVSAKLRRKIYDLEDARRPAAARLTMGRMHAGPVYSQSSSEDNDFTSQQRSDNESSAEVQGDTNGQMDNDSVNVQEQRAEDTGASRVNVFVSPGGDNGDLDTVMEGEHIMPNKTVKQLFNPFTNFQYDGERYLHCSCGAKISTSPSTQTTHVRESHKGYHLKTKVAEAYYNSIRGDIDPLAIDFEEEEEFVTAPDYSISINALEKYRHKNEKTGPYVRLLQRLIVKCNNNQDDFETFMKCHANFISVPLHIAEEREISFTFFLAEGWIRADHVEYLVEEIVATIRSKILLFKDSENDSSQLPTTFTLLNTNLAKLLEELKFFLMYLWRSGSSRFVTRIERAYKKYLEDGLRNDILLPSILKDYYNDVANGTSEITEVETYCMVRAMKLVGNNLSLKNGSYVASTVSCITKLLRTGLASYLALSTKATFEDKLRLASIAQDSYLISSLAGFTRRLRTMVNLQGHTGKAWIDASGDIHYENNTYAAYKWKILIPETLSRCTTIFESIFQGDEFKVFLDMKWPIQVQKGDGQTYSFAFTKDEHEFKSEDLQLTTDAAVLEYYLGKLSMYLELAFEAYGCGPGRLAEVHRMEMGDLLYELGTFSYNLIVIKTASATIPDSQRERKVKHTLPMEMARVFLLYREILSRLNEYKNHPAALPSIKNNKHKIGHAAQDLLDLDNTPGALEIRQAFTSFQNVVFHDGQNVDLNCVEKAAEMAGHTANTHFGSYSTRVMGAPLTMVRRLHVALGGAPIKFDTSRLNDGKILGGLRFCVNPDAQYFSPEQKLLLEYAAHESVCVHGNVPCGGGKSMTWNAIIAARRQNCMERKSMLVVSPYKQLNEHHAAVSIDLLSRAGARIEVVSSSDEHTSKALAALIMSDDRPDIVFLSLSAFASLWKYGKSCLKANYLLRIILDEIHTILSEFYREECKALKNLGGLVSANGIPVPVMTLSGTLHRELVCPIYKYMGLDYSKAIMIESDGLMGRLPTGFYFECKKVTDLVQAASEAARRRLQSTPEGSIHIICETKGLLNKIDQELSKDFSTMQADGDTPDDLKREIAKGWFAGKCQVYITTTCALVGNESARCFHVLVVGNIYSPNNAVQAFNRLRERQRRANGSFQILYTNPQIPYFQETDEKNWEKILREGVLDQSVKTYYFKTCSRMSLLEWMQEKNSCAIVRINQIYDLNPGNPCGTCKCCHYVRTGQATSAGTRKTTDINQARATVQAVQVVQAGQAASAGNPRTIDNNQVRRDAERVLDQLVSMCIICGSANCDGEMCAKKYGKCFRCGLNHHSKECTQVTVSDIFARVREKRRVNGCYKCLQAHVYTGGSGRCSCPYKKRLRRVIHDAFETAFTKDSMVSYDRFLGDILADKEKYDQLLASYIDYTPKHRK</sequence>
<feature type="compositionally biased region" description="Polar residues" evidence="1">
    <location>
        <begin position="50"/>
        <end position="59"/>
    </location>
</feature>
<proteinExistence type="predicted"/>
<dbReference type="Gene3D" id="3.40.50.300">
    <property type="entry name" value="P-loop containing nucleotide triphosphate hydrolases"/>
    <property type="match status" value="2"/>
</dbReference>
<dbReference type="InParanoid" id="A0A1Z5KP35"/>
<keyword evidence="4" id="KW-1185">Reference proteome</keyword>
<evidence type="ECO:0000313" key="4">
    <source>
        <dbReference type="Proteomes" id="UP000198406"/>
    </source>
</evidence>
<feature type="region of interest" description="Disordered" evidence="1">
    <location>
        <begin position="106"/>
        <end position="156"/>
    </location>
</feature>
<dbReference type="SUPFAM" id="SSF52540">
    <property type="entry name" value="P-loop containing nucleoside triphosphate hydrolases"/>
    <property type="match status" value="1"/>
</dbReference>
<protein>
    <recommendedName>
        <fullName evidence="2">DEAD/DEAH-box helicase domain-containing protein</fullName>
    </recommendedName>
</protein>
<name>A0A1Z5KP35_FISSO</name>
<organism evidence="3 4">
    <name type="scientific">Fistulifera solaris</name>
    <name type="common">Oleaginous diatom</name>
    <dbReference type="NCBI Taxonomy" id="1519565"/>
    <lineage>
        <taxon>Eukaryota</taxon>
        <taxon>Sar</taxon>
        <taxon>Stramenopiles</taxon>
        <taxon>Ochrophyta</taxon>
        <taxon>Bacillariophyta</taxon>
        <taxon>Bacillariophyceae</taxon>
        <taxon>Bacillariophycidae</taxon>
        <taxon>Naviculales</taxon>
        <taxon>Naviculaceae</taxon>
        <taxon>Fistulifera</taxon>
    </lineage>
</organism>
<feature type="domain" description="DEAD/DEAH-box helicase" evidence="2">
    <location>
        <begin position="854"/>
        <end position="1025"/>
    </location>
</feature>
<feature type="region of interest" description="Disordered" evidence="1">
    <location>
        <begin position="1"/>
        <end position="74"/>
    </location>
</feature>
<accession>A0A1Z5KP35</accession>
<dbReference type="GO" id="GO:0003676">
    <property type="term" value="F:nucleic acid binding"/>
    <property type="evidence" value="ECO:0007669"/>
    <property type="project" value="InterPro"/>
</dbReference>
<dbReference type="InterPro" id="IPR011545">
    <property type="entry name" value="DEAD/DEAH_box_helicase_dom"/>
</dbReference>